<accession>I3XY71</accession>
<dbReference type="EMBL" id="CP003333">
    <property type="protein sequence ID" value="AFL68895.1"/>
    <property type="molecule type" value="Genomic_DNA"/>
</dbReference>
<name>I3XY71_SULBS</name>
<evidence type="ECO:0000313" key="2">
    <source>
        <dbReference type="EMBL" id="AFL68895.1"/>
    </source>
</evidence>
<evidence type="ECO:0000256" key="1">
    <source>
        <dbReference type="SAM" id="Phobius"/>
    </source>
</evidence>
<keyword evidence="3" id="KW-1185">Reference proteome</keyword>
<feature type="transmembrane region" description="Helical" evidence="1">
    <location>
        <begin position="120"/>
        <end position="142"/>
    </location>
</feature>
<keyword evidence="1" id="KW-0812">Transmembrane</keyword>
<protein>
    <submittedName>
        <fullName evidence="2">Uncharacterized protein</fullName>
    </submittedName>
</protein>
<dbReference type="STRING" id="760154.Sulba_1607"/>
<dbReference type="PATRIC" id="fig|760154.4.peg.1610"/>
<proteinExistence type="predicted"/>
<organism evidence="2 3">
    <name type="scientific">Sulfurospirillum barnesii (strain ATCC 700032 / DSM 10660 / SES-3)</name>
    <dbReference type="NCBI Taxonomy" id="760154"/>
    <lineage>
        <taxon>Bacteria</taxon>
        <taxon>Pseudomonadati</taxon>
        <taxon>Campylobacterota</taxon>
        <taxon>Epsilonproteobacteria</taxon>
        <taxon>Campylobacterales</taxon>
        <taxon>Sulfurospirillaceae</taxon>
        <taxon>Sulfurospirillum</taxon>
    </lineage>
</organism>
<dbReference type="AlphaFoldDB" id="I3XY71"/>
<reference evidence="2 3" key="1">
    <citation type="submission" date="2012-06" db="EMBL/GenBank/DDBJ databases">
        <title>Complete sequence of Sulfurospirillum barnesii SES-3.</title>
        <authorList>
            <consortium name="US DOE Joint Genome Institute"/>
            <person name="Lucas S."/>
            <person name="Han J."/>
            <person name="Lapidus A."/>
            <person name="Cheng J.-F."/>
            <person name="Goodwin L."/>
            <person name="Pitluck S."/>
            <person name="Peters L."/>
            <person name="Ovchinnikova G."/>
            <person name="Lu M."/>
            <person name="Detter J.C."/>
            <person name="Han C."/>
            <person name="Tapia R."/>
            <person name="Land M."/>
            <person name="Hauser L."/>
            <person name="Kyrpides N."/>
            <person name="Ivanova N."/>
            <person name="Pagani I."/>
            <person name="Stolz J."/>
            <person name="Arkin A."/>
            <person name="Dehal P."/>
            <person name="Oremland R."/>
            <person name="Saltikov C."/>
            <person name="Basu P."/>
            <person name="Hollibaugh J."/>
            <person name="Newman D."/>
            <person name="Stolyar S."/>
            <person name="Hazen T."/>
            <person name="Woyke T."/>
        </authorList>
    </citation>
    <scope>NUCLEOTIDE SEQUENCE [LARGE SCALE GENOMIC DNA]</scope>
    <source>
        <strain evidence="3">ATCC 700032 / DSM 10660 / SES-3</strain>
    </source>
</reference>
<dbReference type="RefSeq" id="WP_014769773.1">
    <property type="nucleotide sequence ID" value="NC_018002.1"/>
</dbReference>
<dbReference type="OrthoDB" id="5339901at2"/>
<keyword evidence="1" id="KW-1133">Transmembrane helix</keyword>
<evidence type="ECO:0000313" key="3">
    <source>
        <dbReference type="Proteomes" id="UP000006176"/>
    </source>
</evidence>
<dbReference type="HOGENOM" id="CLU_1767083_0_0_7"/>
<dbReference type="KEGG" id="sba:Sulba_1607"/>
<dbReference type="Proteomes" id="UP000006176">
    <property type="component" value="Chromosome"/>
</dbReference>
<keyword evidence="1" id="KW-0472">Membrane</keyword>
<sequence length="147" mass="16804">MAIKMWCILVLCTHLLAHKIEGINLLITPLENDMIAIEGKMKGSQKRLEGNKVALISMIDKRVIFEAFLEGGKPLHVKIPEESYWVYLYIGDQDVVEEGMAPKEGFKKIAHSQKERAFRIMGGLALGFIGLFFLTVCLRLYWHKRIT</sequence>
<gene>
    <name evidence="2" type="ordered locus">Sulba_1607</name>
</gene>